<dbReference type="EMBL" id="AZAC01000011">
    <property type="protein sequence ID" value="KIX14129.1"/>
    <property type="molecule type" value="Genomic_DNA"/>
</dbReference>
<reference evidence="6 7" key="1">
    <citation type="submission" date="2013-11" db="EMBL/GenBank/DDBJ databases">
        <title>Metagenomic analysis of a methanogenic consortium involved in long chain n-alkane degradation.</title>
        <authorList>
            <person name="Davidova I.A."/>
            <person name="Callaghan A.V."/>
            <person name="Wawrik B."/>
            <person name="Pruitt S."/>
            <person name="Marks C."/>
            <person name="Duncan K.E."/>
            <person name="Suflita J.M."/>
        </authorList>
    </citation>
    <scope>NUCLEOTIDE SEQUENCE [LARGE SCALE GENOMIC DNA]</scope>
    <source>
        <strain evidence="6 7">SPR</strain>
    </source>
</reference>
<dbReference type="InterPro" id="IPR009057">
    <property type="entry name" value="Homeodomain-like_sf"/>
</dbReference>
<dbReference type="InterPro" id="IPR036271">
    <property type="entry name" value="Tet_transcr_reg_TetR-rel_C_sf"/>
</dbReference>
<organism evidence="6 7">
    <name type="scientific">Dethiosulfatarculus sandiegensis</name>
    <dbReference type="NCBI Taxonomy" id="1429043"/>
    <lineage>
        <taxon>Bacteria</taxon>
        <taxon>Pseudomonadati</taxon>
        <taxon>Thermodesulfobacteriota</taxon>
        <taxon>Desulfarculia</taxon>
        <taxon>Desulfarculales</taxon>
        <taxon>Desulfarculaceae</taxon>
        <taxon>Dethiosulfatarculus</taxon>
    </lineage>
</organism>
<comment type="caution">
    <text evidence="6">The sequence shown here is derived from an EMBL/GenBank/DDBJ whole genome shotgun (WGS) entry which is preliminary data.</text>
</comment>
<dbReference type="RefSeq" id="WP_052514996.1">
    <property type="nucleotide sequence ID" value="NZ_AZAC01000011.1"/>
</dbReference>
<keyword evidence="1" id="KW-0805">Transcription regulation</keyword>
<dbReference type="Proteomes" id="UP000032233">
    <property type="component" value="Unassembled WGS sequence"/>
</dbReference>
<gene>
    <name evidence="6" type="ORF">X474_08745</name>
</gene>
<evidence type="ECO:0000256" key="3">
    <source>
        <dbReference type="ARBA" id="ARBA00023163"/>
    </source>
</evidence>
<dbReference type="OrthoDB" id="63332at2"/>
<dbReference type="Pfam" id="PF13305">
    <property type="entry name" value="TetR_C_33"/>
    <property type="match status" value="1"/>
</dbReference>
<dbReference type="GO" id="GO:0000976">
    <property type="term" value="F:transcription cis-regulatory region binding"/>
    <property type="evidence" value="ECO:0007669"/>
    <property type="project" value="TreeGrafter"/>
</dbReference>
<dbReference type="PRINTS" id="PR00455">
    <property type="entry name" value="HTHTETR"/>
</dbReference>
<dbReference type="Pfam" id="PF00440">
    <property type="entry name" value="TetR_N"/>
    <property type="match status" value="1"/>
</dbReference>
<dbReference type="SUPFAM" id="SSF48498">
    <property type="entry name" value="Tetracyclin repressor-like, C-terminal domain"/>
    <property type="match status" value="1"/>
</dbReference>
<dbReference type="Gene3D" id="1.10.357.10">
    <property type="entry name" value="Tetracycline Repressor, domain 2"/>
    <property type="match status" value="1"/>
</dbReference>
<dbReference type="PROSITE" id="PS50977">
    <property type="entry name" value="HTH_TETR_2"/>
    <property type="match status" value="1"/>
</dbReference>
<dbReference type="InterPro" id="IPR025996">
    <property type="entry name" value="MT1864/Rv1816-like_C"/>
</dbReference>
<proteinExistence type="predicted"/>
<dbReference type="PANTHER" id="PTHR30055:SF220">
    <property type="entry name" value="TETR-FAMILY REGULATORY PROTEIN"/>
    <property type="match status" value="1"/>
</dbReference>
<keyword evidence="2 4" id="KW-0238">DNA-binding</keyword>
<dbReference type="InterPro" id="IPR023772">
    <property type="entry name" value="DNA-bd_HTH_TetR-type_CS"/>
</dbReference>
<dbReference type="STRING" id="1429043.X474_08745"/>
<evidence type="ECO:0000313" key="7">
    <source>
        <dbReference type="Proteomes" id="UP000032233"/>
    </source>
</evidence>
<dbReference type="SUPFAM" id="SSF46689">
    <property type="entry name" value="Homeodomain-like"/>
    <property type="match status" value="1"/>
</dbReference>
<evidence type="ECO:0000256" key="4">
    <source>
        <dbReference type="PROSITE-ProRule" id="PRU00335"/>
    </source>
</evidence>
<dbReference type="InParanoid" id="A0A0D2J7E3"/>
<keyword evidence="3" id="KW-0804">Transcription</keyword>
<dbReference type="InterPro" id="IPR001647">
    <property type="entry name" value="HTH_TetR"/>
</dbReference>
<name>A0A0D2J7E3_9BACT</name>
<dbReference type="InterPro" id="IPR050109">
    <property type="entry name" value="HTH-type_TetR-like_transc_reg"/>
</dbReference>
<keyword evidence="7" id="KW-1185">Reference proteome</keyword>
<evidence type="ECO:0000259" key="5">
    <source>
        <dbReference type="PROSITE" id="PS50977"/>
    </source>
</evidence>
<feature type="DNA-binding region" description="H-T-H motif" evidence="4">
    <location>
        <begin position="34"/>
        <end position="53"/>
    </location>
</feature>
<sequence>MTQKKDTYHHENLREQLIEAALTIINKQGIESLTMRSLSQAVGASRTAAYRHFESKLDLLCRVAETGFLEIARAYQIITSEAAPNACEILENLGRAYVGFAFENPELYRLMFGPMLTTEERPPFLHQAADQAFAPLLATVELCQKQGRLVELPAQAIASVLWSTMHGVASLVIDGHLQTTEESHGLPVFLTKAKGVSLAREGRVLDLAVSTLLKGLDPS</sequence>
<dbReference type="AlphaFoldDB" id="A0A0D2J7E3"/>
<feature type="domain" description="HTH tetR-type" evidence="5">
    <location>
        <begin position="11"/>
        <end position="71"/>
    </location>
</feature>
<evidence type="ECO:0000256" key="2">
    <source>
        <dbReference type="ARBA" id="ARBA00023125"/>
    </source>
</evidence>
<accession>A0A0D2J7E3</accession>
<dbReference type="PROSITE" id="PS01081">
    <property type="entry name" value="HTH_TETR_1"/>
    <property type="match status" value="1"/>
</dbReference>
<evidence type="ECO:0000256" key="1">
    <source>
        <dbReference type="ARBA" id="ARBA00023015"/>
    </source>
</evidence>
<dbReference type="GO" id="GO:0003700">
    <property type="term" value="F:DNA-binding transcription factor activity"/>
    <property type="evidence" value="ECO:0007669"/>
    <property type="project" value="TreeGrafter"/>
</dbReference>
<protein>
    <submittedName>
        <fullName evidence="6">TetR family transcriptional regulator</fullName>
    </submittedName>
</protein>
<evidence type="ECO:0000313" key="6">
    <source>
        <dbReference type="EMBL" id="KIX14129.1"/>
    </source>
</evidence>
<dbReference type="PANTHER" id="PTHR30055">
    <property type="entry name" value="HTH-TYPE TRANSCRIPTIONAL REGULATOR RUTR"/>
    <property type="match status" value="1"/>
</dbReference>